<keyword evidence="3 6" id="KW-0812">Transmembrane</keyword>
<organism evidence="8 9">
    <name type="scientific">Caballeronia sordidicola</name>
    <name type="common">Burkholderia sordidicola</name>
    <dbReference type="NCBI Taxonomy" id="196367"/>
    <lineage>
        <taxon>Bacteria</taxon>
        <taxon>Pseudomonadati</taxon>
        <taxon>Pseudomonadota</taxon>
        <taxon>Betaproteobacteria</taxon>
        <taxon>Burkholderiales</taxon>
        <taxon>Burkholderiaceae</taxon>
        <taxon>Caballeronia</taxon>
    </lineage>
</organism>
<feature type="transmembrane region" description="Helical" evidence="6">
    <location>
        <begin position="52"/>
        <end position="73"/>
    </location>
</feature>
<evidence type="ECO:0000256" key="1">
    <source>
        <dbReference type="ARBA" id="ARBA00004141"/>
    </source>
</evidence>
<dbReference type="RefSeq" id="WP_060819472.1">
    <property type="nucleotide sequence ID" value="NZ_FCOC02000006.1"/>
</dbReference>
<feature type="transmembrane region" description="Helical" evidence="6">
    <location>
        <begin position="251"/>
        <end position="273"/>
    </location>
</feature>
<keyword evidence="5 6" id="KW-0472">Membrane</keyword>
<feature type="transmembrane region" description="Helical" evidence="6">
    <location>
        <begin position="94"/>
        <end position="113"/>
    </location>
</feature>
<evidence type="ECO:0000256" key="5">
    <source>
        <dbReference type="ARBA" id="ARBA00023136"/>
    </source>
</evidence>
<evidence type="ECO:0000313" key="9">
    <source>
        <dbReference type="Proteomes" id="UP000054893"/>
    </source>
</evidence>
<evidence type="ECO:0000256" key="2">
    <source>
        <dbReference type="ARBA" id="ARBA00022448"/>
    </source>
</evidence>
<dbReference type="PANTHER" id="PTHR43791">
    <property type="entry name" value="PERMEASE-RELATED"/>
    <property type="match status" value="1"/>
</dbReference>
<feature type="transmembrane region" description="Helical" evidence="6">
    <location>
        <begin position="403"/>
        <end position="425"/>
    </location>
</feature>
<dbReference type="Gene3D" id="1.20.1250.20">
    <property type="entry name" value="MFS general substrate transporter like domains"/>
    <property type="match status" value="2"/>
</dbReference>
<proteinExistence type="predicted"/>
<comment type="subcellular location">
    <subcellularLocation>
        <location evidence="1">Membrane</location>
        <topology evidence="1">Multi-pass membrane protein</topology>
    </subcellularLocation>
</comment>
<dbReference type="CDD" id="cd17319">
    <property type="entry name" value="MFS_ExuT_GudP_like"/>
    <property type="match status" value="1"/>
</dbReference>
<feature type="transmembrane region" description="Helical" evidence="6">
    <location>
        <begin position="181"/>
        <end position="203"/>
    </location>
</feature>
<dbReference type="PANTHER" id="PTHR43791:SF36">
    <property type="entry name" value="TRANSPORTER, PUTATIVE (AFU_ORTHOLOGUE AFUA_6G08340)-RELATED"/>
    <property type="match status" value="1"/>
</dbReference>
<dbReference type="AlphaFoldDB" id="A0A158GDC7"/>
<dbReference type="PROSITE" id="PS50850">
    <property type="entry name" value="MFS"/>
    <property type="match status" value="1"/>
</dbReference>
<evidence type="ECO:0000256" key="6">
    <source>
        <dbReference type="SAM" id="Phobius"/>
    </source>
</evidence>
<protein>
    <submittedName>
        <fullName evidence="8">Membrane protein</fullName>
    </submittedName>
</protein>
<evidence type="ECO:0000256" key="3">
    <source>
        <dbReference type="ARBA" id="ARBA00022692"/>
    </source>
</evidence>
<reference evidence="8 9" key="1">
    <citation type="submission" date="2016-01" db="EMBL/GenBank/DDBJ databases">
        <authorList>
            <person name="Oliw E.H."/>
        </authorList>
    </citation>
    <scope>NUCLEOTIDE SEQUENCE [LARGE SCALE GENOMIC DNA]</scope>
    <source>
        <strain evidence="8">LMG 22029</strain>
    </source>
</reference>
<keyword evidence="2" id="KW-0813">Transport</keyword>
<feature type="transmembrane region" description="Helical" evidence="6">
    <location>
        <begin position="119"/>
        <end position="140"/>
    </location>
</feature>
<dbReference type="SUPFAM" id="SSF103473">
    <property type="entry name" value="MFS general substrate transporter"/>
    <property type="match status" value="1"/>
</dbReference>
<feature type="transmembrane region" description="Helical" evidence="6">
    <location>
        <begin position="375"/>
        <end position="397"/>
    </location>
</feature>
<dbReference type="Proteomes" id="UP000054893">
    <property type="component" value="Unassembled WGS sequence"/>
</dbReference>
<dbReference type="InterPro" id="IPR011701">
    <property type="entry name" value="MFS"/>
</dbReference>
<dbReference type="InterPro" id="IPR020846">
    <property type="entry name" value="MFS_dom"/>
</dbReference>
<evidence type="ECO:0000259" key="7">
    <source>
        <dbReference type="PROSITE" id="PS50850"/>
    </source>
</evidence>
<dbReference type="Pfam" id="PF07690">
    <property type="entry name" value="MFS_1"/>
    <property type="match status" value="1"/>
</dbReference>
<accession>A0A158GDC7</accession>
<feature type="transmembrane region" description="Helical" evidence="6">
    <location>
        <begin position="147"/>
        <end position="169"/>
    </location>
</feature>
<dbReference type="EMBL" id="FCOC02000006">
    <property type="protein sequence ID" value="SAL30138.1"/>
    <property type="molecule type" value="Genomic_DNA"/>
</dbReference>
<feature type="domain" description="Major facilitator superfamily (MFS) profile" evidence="7">
    <location>
        <begin position="23"/>
        <end position="430"/>
    </location>
</feature>
<dbReference type="GO" id="GO:0016020">
    <property type="term" value="C:membrane"/>
    <property type="evidence" value="ECO:0007669"/>
    <property type="project" value="UniProtKB-SubCell"/>
</dbReference>
<gene>
    <name evidence="8" type="ORF">AWB64_02638</name>
</gene>
<dbReference type="GO" id="GO:0022857">
    <property type="term" value="F:transmembrane transporter activity"/>
    <property type="evidence" value="ECO:0007669"/>
    <property type="project" value="InterPro"/>
</dbReference>
<feature type="transmembrane region" description="Helical" evidence="6">
    <location>
        <begin position="23"/>
        <end position="46"/>
    </location>
</feature>
<dbReference type="FunFam" id="1.20.1250.20:FF:000018">
    <property type="entry name" value="MFS transporter permease"/>
    <property type="match status" value="1"/>
</dbReference>
<evidence type="ECO:0000313" key="8">
    <source>
        <dbReference type="EMBL" id="SAL30138.1"/>
    </source>
</evidence>
<keyword evidence="4 6" id="KW-1133">Transmembrane helix</keyword>
<evidence type="ECO:0000256" key="4">
    <source>
        <dbReference type="ARBA" id="ARBA00022989"/>
    </source>
</evidence>
<feature type="transmembrane region" description="Helical" evidence="6">
    <location>
        <begin position="285"/>
        <end position="306"/>
    </location>
</feature>
<feature type="transmembrane region" description="Helical" evidence="6">
    <location>
        <begin position="318"/>
        <end position="338"/>
    </location>
</feature>
<dbReference type="InterPro" id="IPR036259">
    <property type="entry name" value="MFS_trans_sf"/>
</dbReference>
<name>A0A158GDC7_CABSO</name>
<sequence length="438" mass="48224">MDRNLEWATDVEKKLIRRAALRIMPFLILCYFVSFIDRVNIGFASFQMESDIHISPAILGLGGGLYFVSYVLFEVPSNILILKQGVRRFFTRIMITWGIVSTCMALVQGPWSFSVMRFVLGAAEAGLFPGVILYLTYWFPKSHRATYVGWFALAIPLSSFFGSPLSAALLHLNGVLGLAGWQWLFIAEGLPAVVLGVVCMFYIDNRPEDARWLTPAEREIYRNMLARDRAPDEASTGHAVPLWRVLCNPRVLGLAVVLAASSATSNTFAVWAPRFIKSFHVSDMAAGWLNSVPFLLGAVAVIAAGYHSDRRSERIWHTAVPLIVAALATALMMVSSAFVPSYLLLGLTVVGIYASKAPTWAIATEWLPDNIKAAGIAQINAISSLISFFPIYIVGLIREAHGSYALAFLPMAFISGGGALLLLVMNHRRLRFAARSFV</sequence>